<dbReference type="Proteomes" id="UP001303889">
    <property type="component" value="Unassembled WGS sequence"/>
</dbReference>
<comment type="caution">
    <text evidence="5">The sequence shown here is derived from an EMBL/GenBank/DDBJ whole genome shotgun (WGS) entry which is preliminary data.</text>
</comment>
<feature type="domain" description="Apple" evidence="3">
    <location>
        <begin position="394"/>
        <end position="435"/>
    </location>
</feature>
<feature type="signal peptide" evidence="2">
    <location>
        <begin position="1"/>
        <end position="26"/>
    </location>
</feature>
<feature type="region of interest" description="Disordered" evidence="1">
    <location>
        <begin position="205"/>
        <end position="279"/>
    </location>
</feature>
<dbReference type="PANTHER" id="PTHR33946">
    <property type="match status" value="1"/>
</dbReference>
<feature type="chain" id="PRO_5042959795" evidence="2">
    <location>
        <begin position="27"/>
        <end position="1472"/>
    </location>
</feature>
<feature type="domain" description="DUF7029" evidence="4">
    <location>
        <begin position="508"/>
        <end position="598"/>
    </location>
</feature>
<dbReference type="PANTHER" id="PTHR33946:SF4">
    <property type="entry name" value="COAGULATION FACTOR XI"/>
    <property type="match status" value="1"/>
</dbReference>
<feature type="domain" description="Apple" evidence="3">
    <location>
        <begin position="299"/>
        <end position="337"/>
    </location>
</feature>
<sequence length="1472" mass="154759">MRQPYRSSRAKAALLLSLASASTVLAVPLDCTNGESDNTVYNSAAGSYDIICHVDYAGGDVAAAGGLASFEDCIDLCDNTPTCIDVSYAPGGACYMKSSLGAPNPNGGIWTARSRAARIDVTCVNNKANATIYDAADGGYFEILCGIDYAGGDLAATSETSFSACMDRCDATEGCVDVSFVAPSCYMKGSITTAVRRDFVWTGKKVPKPVSSSTTPSSTTEASASASETEATATDSASVTVTDPASTGTDSTSSSETVSRTSSSAAPSPTAPSCVNGQSDKTNFTTSAGTVYEIICDQEYYGGDLSLVGAPTLKDCIETCDWTEGCVDVSWVNGMCYMKQQLNGLVVADGVTTAKKVIDPTQNAKAPLTCENGVSNGTIFKTDQGKFYEIYCGFDFPGGDIQGLSTPSFEKCLDACDQNLECIDVAYVAPSCYLKSSENPVTPAAAAVWAAKSVPNPGCAAMDSTMYPVPNTDIDTSSLDNLAPSLETTLNYAEKQPGTKAASLLLSMLYPQITLENSALVSVSCSEDTVDLEASSLEVQQYIMSNWPSSGLVLFTNSPGCNNATSRGIYRTTAAYVTMGSKVISFSVTVENFATVAGEVAIKYGTIKAPSPEAAPTTTQYYSTCSETGAVSTVPPTGTATTTGGAAATSLSPGALNLYNALKAAVQYDEDGNIIMHPKNLKNVELVPNPYDPDNTADQAALEDKFREWGVEDPAALGAQGASGAKGVCNAPTKTTNTVVARRSSPKVRRGGSFFGNAISSVVPKFAKRSFGWNDIKEIGCSDVVGDFVGEVNEGVGAGLGLACAANDLYENRDGIKCLFTGCYTTKTVITYYTPPPATKYNFDYSWRVTYPALKQAVRSYGPGKVLSCDNCGFSISNIQFSGQIIINMTAGVIKEATITAGISGDASMVAGLKSDGPWNGMWNYTYSNSELGAITLDNAFNIVPTVLYGIGINYDTDAAVSTSGGAQFNLKNAAVTMDMLTGNILSQQNWAPQITFSNPAFTTGTNIQMTPYMRWAVNLAVGIYGQVALSPTITSETVVGLGSTYSFAAQGSCPANNLLVTSYVSTKNKVSNGMGTVKVLHSDQQYNAPKCYNVPSNQPAPADISALSVSGQEYCTSYLGYKAPTVYQWSTTTTTVPSTSTAYTTTTVTSTPTITVYPTTTTTRYFTYTSTTSTVWVSDTTDVSFLQKNMKKRELVDGLTVLPPVTDAMTGSAPTPTPESSSPALRFNRRAVVPDVVNGWPASKISYACSQIATGKITVTSTATSTTTSGTTVFTQTQTANAQGPLSTITSVRTSSIYGGWTTVTAPGPTTVTKYTCPLQTQVSTCLKLKAHGPAHIDGLYLGYTPGLGNPNFSPANKYQAFYLSCNGTLEAFTKPELWPVGGNPNQKYFFAIGPSWTPATCVKDTAAKALDCKLPGDPSPMMILPASYALNGMGGQMDTRVYTPLFGTSTRDAQAIGLTYEEVECPCVWG</sequence>
<reference evidence="5" key="2">
    <citation type="submission" date="2023-05" db="EMBL/GenBank/DDBJ databases">
        <authorList>
            <consortium name="Lawrence Berkeley National Laboratory"/>
            <person name="Steindorff A."/>
            <person name="Hensen N."/>
            <person name="Bonometti L."/>
            <person name="Westerberg I."/>
            <person name="Brannstrom I.O."/>
            <person name="Guillou S."/>
            <person name="Cros-Aarteil S."/>
            <person name="Calhoun S."/>
            <person name="Haridas S."/>
            <person name="Kuo A."/>
            <person name="Mondo S."/>
            <person name="Pangilinan J."/>
            <person name="Riley R."/>
            <person name="Labutti K."/>
            <person name="Andreopoulos B."/>
            <person name="Lipzen A."/>
            <person name="Chen C."/>
            <person name="Yanf M."/>
            <person name="Daum C."/>
            <person name="Ng V."/>
            <person name="Clum A."/>
            <person name="Ohm R."/>
            <person name="Martin F."/>
            <person name="Silar P."/>
            <person name="Natvig D."/>
            <person name="Lalanne C."/>
            <person name="Gautier V."/>
            <person name="Ament-Velasquez S.L."/>
            <person name="Kruys A."/>
            <person name="Hutchinson M.I."/>
            <person name="Powell A.J."/>
            <person name="Barry K."/>
            <person name="Miller A.N."/>
            <person name="Grigoriev I.V."/>
            <person name="Debuchy R."/>
            <person name="Gladieux P."/>
            <person name="Thoren M.H."/>
            <person name="Johannesson H."/>
        </authorList>
    </citation>
    <scope>NUCLEOTIDE SEQUENCE</scope>
    <source>
        <strain evidence="5">CBS 103.79</strain>
    </source>
</reference>
<dbReference type="EMBL" id="MU855431">
    <property type="protein sequence ID" value="KAK3903762.1"/>
    <property type="molecule type" value="Genomic_DNA"/>
</dbReference>
<feature type="compositionally biased region" description="Low complexity" evidence="1">
    <location>
        <begin position="209"/>
        <end position="273"/>
    </location>
</feature>
<dbReference type="InterPro" id="IPR003609">
    <property type="entry name" value="Pan_app"/>
</dbReference>
<dbReference type="Gene3D" id="3.50.4.10">
    <property type="entry name" value="Hepatocyte Growth Factor"/>
    <property type="match status" value="3"/>
</dbReference>
<protein>
    <submittedName>
        <fullName evidence="5">Plasma kallikrein</fullName>
    </submittedName>
</protein>
<evidence type="ECO:0000313" key="6">
    <source>
        <dbReference type="Proteomes" id="UP001303889"/>
    </source>
</evidence>
<keyword evidence="6" id="KW-1185">Reference proteome</keyword>
<dbReference type="InterPro" id="IPR054293">
    <property type="entry name" value="DUF7029"/>
</dbReference>
<evidence type="ECO:0000313" key="5">
    <source>
        <dbReference type="EMBL" id="KAK3903762.1"/>
    </source>
</evidence>
<name>A0AAN6MPN4_9PEZI</name>
<dbReference type="Pfam" id="PF14295">
    <property type="entry name" value="PAN_4"/>
    <property type="match status" value="4"/>
</dbReference>
<reference evidence="5" key="1">
    <citation type="journal article" date="2023" name="Mol. Phylogenet. Evol.">
        <title>Genome-scale phylogeny and comparative genomics of the fungal order Sordariales.</title>
        <authorList>
            <person name="Hensen N."/>
            <person name="Bonometti L."/>
            <person name="Westerberg I."/>
            <person name="Brannstrom I.O."/>
            <person name="Guillou S."/>
            <person name="Cros-Aarteil S."/>
            <person name="Calhoun S."/>
            <person name="Haridas S."/>
            <person name="Kuo A."/>
            <person name="Mondo S."/>
            <person name="Pangilinan J."/>
            <person name="Riley R."/>
            <person name="LaButti K."/>
            <person name="Andreopoulos B."/>
            <person name="Lipzen A."/>
            <person name="Chen C."/>
            <person name="Yan M."/>
            <person name="Daum C."/>
            <person name="Ng V."/>
            <person name="Clum A."/>
            <person name="Steindorff A."/>
            <person name="Ohm R.A."/>
            <person name="Martin F."/>
            <person name="Silar P."/>
            <person name="Natvig D.O."/>
            <person name="Lalanne C."/>
            <person name="Gautier V."/>
            <person name="Ament-Velasquez S.L."/>
            <person name="Kruys A."/>
            <person name="Hutchinson M.I."/>
            <person name="Powell A.J."/>
            <person name="Barry K."/>
            <person name="Miller A.N."/>
            <person name="Grigoriev I.V."/>
            <person name="Debuchy R."/>
            <person name="Gladieux P."/>
            <person name="Hiltunen Thoren M."/>
            <person name="Johannesson H."/>
        </authorList>
    </citation>
    <scope>NUCLEOTIDE SEQUENCE</scope>
    <source>
        <strain evidence="5">CBS 103.79</strain>
    </source>
</reference>
<evidence type="ECO:0000256" key="2">
    <source>
        <dbReference type="SAM" id="SignalP"/>
    </source>
</evidence>
<organism evidence="5 6">
    <name type="scientific">Staphylotrichum tortipilum</name>
    <dbReference type="NCBI Taxonomy" id="2831512"/>
    <lineage>
        <taxon>Eukaryota</taxon>
        <taxon>Fungi</taxon>
        <taxon>Dikarya</taxon>
        <taxon>Ascomycota</taxon>
        <taxon>Pezizomycotina</taxon>
        <taxon>Sordariomycetes</taxon>
        <taxon>Sordariomycetidae</taxon>
        <taxon>Sordariales</taxon>
        <taxon>Chaetomiaceae</taxon>
        <taxon>Staphylotrichum</taxon>
    </lineage>
</organism>
<evidence type="ECO:0000256" key="1">
    <source>
        <dbReference type="SAM" id="MobiDB-lite"/>
    </source>
</evidence>
<gene>
    <name evidence="5" type="ORF">C8A05DRAFT_32501</name>
</gene>
<accession>A0AAN6MPN4</accession>
<feature type="domain" description="Apple" evidence="3">
    <location>
        <begin position="54"/>
        <end position="97"/>
    </location>
</feature>
<evidence type="ECO:0000259" key="3">
    <source>
        <dbReference type="Pfam" id="PF14295"/>
    </source>
</evidence>
<proteinExistence type="predicted"/>
<dbReference type="Pfam" id="PF22974">
    <property type="entry name" value="DUF7029"/>
    <property type="match status" value="1"/>
</dbReference>
<feature type="domain" description="Apple" evidence="3">
    <location>
        <begin position="147"/>
        <end position="187"/>
    </location>
</feature>
<evidence type="ECO:0000259" key="4">
    <source>
        <dbReference type="Pfam" id="PF22974"/>
    </source>
</evidence>
<keyword evidence="2" id="KW-0732">Signal</keyword>